<dbReference type="SUPFAM" id="SSF56281">
    <property type="entry name" value="Metallo-hydrolase/oxidoreductase"/>
    <property type="match status" value="1"/>
</dbReference>
<dbReference type="InterPro" id="IPR036866">
    <property type="entry name" value="RibonucZ/Hydroxyglut_hydro"/>
</dbReference>
<dbReference type="InterPro" id="IPR001279">
    <property type="entry name" value="Metallo-B-lactamas"/>
</dbReference>
<sequence length="316" mass="35940">MENQFFTCTKIHKGVYAAIVKDGQGALGNAGFVDLGDGILIFDTFMVPAAASELRRVAEEQTGKPVKYVVNSHYHGDHTNGNVIFKDAVIISTALTRQKMQESYENRDIPAMKAGMDSYFAQLEERIAKEQNEQLRIALEYDLSDKRKYSESLDLIEEVLPTVLFEDKLVLQGSERTVELYHFGGGHTESDLFMYLPDEQVLFAGDLVFVNNHAWMGHGNPHEWLTILEKMQKFAVSSIVPGHGNAGSHEDLQNTKEYIEDMIHFVSEMNQKGKSVEELMAEHMLEKYSKMDSPHVYEWNLNFLHGYLSQREVSHS</sequence>
<dbReference type="RefSeq" id="WP_167833493.1">
    <property type="nucleotide sequence ID" value="NZ_JAAVUM010000012.1"/>
</dbReference>
<reference evidence="2 3" key="1">
    <citation type="submission" date="2020-03" db="EMBL/GenBank/DDBJ databases">
        <authorList>
            <person name="Sun Q."/>
        </authorList>
    </citation>
    <scope>NUCLEOTIDE SEQUENCE [LARGE SCALE GENOMIC DNA]</scope>
    <source>
        <strain evidence="2 3">KACC 21451</strain>
    </source>
</reference>
<dbReference type="AlphaFoldDB" id="A0A846TS99"/>
<gene>
    <name evidence="2" type="ORF">GWK17_16685</name>
</gene>
<feature type="domain" description="Metallo-beta-lactamase" evidence="1">
    <location>
        <begin position="27"/>
        <end position="243"/>
    </location>
</feature>
<dbReference type="CDD" id="cd16282">
    <property type="entry name" value="metallo-hydrolase-like_MBL-fold"/>
    <property type="match status" value="1"/>
</dbReference>
<dbReference type="PANTHER" id="PTHR42951">
    <property type="entry name" value="METALLO-BETA-LACTAMASE DOMAIN-CONTAINING"/>
    <property type="match status" value="1"/>
</dbReference>
<protein>
    <submittedName>
        <fullName evidence="2">MBL fold metallo-hydrolase</fullName>
    </submittedName>
</protein>
<dbReference type="Proteomes" id="UP000587942">
    <property type="component" value="Unassembled WGS sequence"/>
</dbReference>
<dbReference type="InterPro" id="IPR050855">
    <property type="entry name" value="NDM-1-like"/>
</dbReference>
<accession>A0A846TS99</accession>
<dbReference type="EMBL" id="JAAVUM010000012">
    <property type="protein sequence ID" value="NKE07085.1"/>
    <property type="molecule type" value="Genomic_DNA"/>
</dbReference>
<dbReference type="Pfam" id="PF00753">
    <property type="entry name" value="Lactamase_B"/>
    <property type="match status" value="1"/>
</dbReference>
<organism evidence="2 3">
    <name type="scientific">Mesobacillus selenatarsenatis</name>
    <dbReference type="NCBI Taxonomy" id="388741"/>
    <lineage>
        <taxon>Bacteria</taxon>
        <taxon>Bacillati</taxon>
        <taxon>Bacillota</taxon>
        <taxon>Bacilli</taxon>
        <taxon>Bacillales</taxon>
        <taxon>Bacillaceae</taxon>
        <taxon>Mesobacillus</taxon>
    </lineage>
</organism>
<keyword evidence="2" id="KW-0378">Hydrolase</keyword>
<evidence type="ECO:0000259" key="1">
    <source>
        <dbReference type="SMART" id="SM00849"/>
    </source>
</evidence>
<comment type="caution">
    <text evidence="2">The sequence shown here is derived from an EMBL/GenBank/DDBJ whole genome shotgun (WGS) entry which is preliminary data.</text>
</comment>
<dbReference type="Gene3D" id="3.60.15.10">
    <property type="entry name" value="Ribonuclease Z/Hydroxyacylglutathione hydrolase-like"/>
    <property type="match status" value="1"/>
</dbReference>
<evidence type="ECO:0000313" key="3">
    <source>
        <dbReference type="Proteomes" id="UP000587942"/>
    </source>
</evidence>
<dbReference type="PANTHER" id="PTHR42951:SF4">
    <property type="entry name" value="ACYL-COENZYME A THIOESTERASE MBLAC2"/>
    <property type="match status" value="1"/>
</dbReference>
<dbReference type="SMART" id="SM00849">
    <property type="entry name" value="Lactamase_B"/>
    <property type="match status" value="1"/>
</dbReference>
<dbReference type="GO" id="GO:0016787">
    <property type="term" value="F:hydrolase activity"/>
    <property type="evidence" value="ECO:0007669"/>
    <property type="project" value="UniProtKB-KW"/>
</dbReference>
<evidence type="ECO:0000313" key="2">
    <source>
        <dbReference type="EMBL" id="NKE07085.1"/>
    </source>
</evidence>
<proteinExistence type="predicted"/>
<name>A0A846TS99_9BACI</name>